<dbReference type="Gene3D" id="3.60.10.10">
    <property type="entry name" value="Endonuclease/exonuclease/phosphatase"/>
    <property type="match status" value="1"/>
</dbReference>
<comment type="caution">
    <text evidence="1">The sequence shown here is derived from an EMBL/GenBank/DDBJ whole genome shotgun (WGS) entry which is preliminary data.</text>
</comment>
<evidence type="ECO:0000313" key="1">
    <source>
        <dbReference type="EMBL" id="KAF6018093.1"/>
    </source>
</evidence>
<keyword evidence="2" id="KW-1185">Reference proteome</keyword>
<gene>
    <name evidence="1" type="ORF">EB796_023597</name>
</gene>
<proteinExistence type="predicted"/>
<name>A0A7J7IW08_BUGNE</name>
<accession>A0A7J7IW08</accession>
<dbReference type="InterPro" id="IPR036691">
    <property type="entry name" value="Endo/exonu/phosph_ase_sf"/>
</dbReference>
<dbReference type="AlphaFoldDB" id="A0A7J7IW08"/>
<sequence>MNIKSATEELSADTHDYDIICLTETHLDHTIFDHQIFHYQNKIIFRKDQDVHGGGGLLAINDVISVEQVSCNNASNIEILLIRIYQTNTSLFHNSFLPRTIRDMKITPNAAHRQAS</sequence>
<dbReference type="SUPFAM" id="SSF56219">
    <property type="entry name" value="DNase I-like"/>
    <property type="match status" value="1"/>
</dbReference>
<evidence type="ECO:0000313" key="2">
    <source>
        <dbReference type="Proteomes" id="UP000593567"/>
    </source>
</evidence>
<dbReference type="Proteomes" id="UP000593567">
    <property type="component" value="Unassembled WGS sequence"/>
</dbReference>
<protein>
    <submittedName>
        <fullName evidence="1">Uncharacterized protein</fullName>
    </submittedName>
</protein>
<dbReference type="OrthoDB" id="6154567at2759"/>
<organism evidence="1 2">
    <name type="scientific">Bugula neritina</name>
    <name type="common">Brown bryozoan</name>
    <name type="synonym">Sertularia neritina</name>
    <dbReference type="NCBI Taxonomy" id="10212"/>
    <lineage>
        <taxon>Eukaryota</taxon>
        <taxon>Metazoa</taxon>
        <taxon>Spiralia</taxon>
        <taxon>Lophotrochozoa</taxon>
        <taxon>Bryozoa</taxon>
        <taxon>Gymnolaemata</taxon>
        <taxon>Cheilostomatida</taxon>
        <taxon>Flustrina</taxon>
        <taxon>Buguloidea</taxon>
        <taxon>Bugulidae</taxon>
        <taxon>Bugula</taxon>
    </lineage>
</organism>
<reference evidence="1" key="1">
    <citation type="submission" date="2020-06" db="EMBL/GenBank/DDBJ databases">
        <title>Draft genome of Bugula neritina, a colonial animal packing powerful symbionts and potential medicines.</title>
        <authorList>
            <person name="Rayko M."/>
        </authorList>
    </citation>
    <scope>NUCLEOTIDE SEQUENCE [LARGE SCALE GENOMIC DNA]</scope>
    <source>
        <strain evidence="1">Kwan_BN1</strain>
    </source>
</reference>
<dbReference type="EMBL" id="VXIV02003340">
    <property type="protein sequence ID" value="KAF6018093.1"/>
    <property type="molecule type" value="Genomic_DNA"/>
</dbReference>